<reference evidence="2" key="1">
    <citation type="submission" date="2020-11" db="EMBL/GenBank/DDBJ databases">
        <authorList>
            <person name="Tran Van P."/>
        </authorList>
    </citation>
    <scope>NUCLEOTIDE SEQUENCE</scope>
</reference>
<proteinExistence type="predicted"/>
<evidence type="ECO:0000313" key="3">
    <source>
        <dbReference type="Proteomes" id="UP000728032"/>
    </source>
</evidence>
<keyword evidence="1" id="KW-1133">Transmembrane helix</keyword>
<keyword evidence="1" id="KW-0812">Transmembrane</keyword>
<evidence type="ECO:0000313" key="2">
    <source>
        <dbReference type="EMBL" id="CAD7658215.1"/>
    </source>
</evidence>
<sequence>MSHISTLFNIVLLITILAIFVRGSHDVQHYTMKDLINKPIQEKMCDPGIMSDKMAVKLDDCYDQYIAKIDKDTKTYDKLCKECEKKEKEFFAKFKNLKKAVNRHHLEGICDGLDPTCFAKYDAMIKELDNKHKAYMDDF</sequence>
<dbReference type="AlphaFoldDB" id="A0A7R9ME50"/>
<organism evidence="2">
    <name type="scientific">Oppiella nova</name>
    <dbReference type="NCBI Taxonomy" id="334625"/>
    <lineage>
        <taxon>Eukaryota</taxon>
        <taxon>Metazoa</taxon>
        <taxon>Ecdysozoa</taxon>
        <taxon>Arthropoda</taxon>
        <taxon>Chelicerata</taxon>
        <taxon>Arachnida</taxon>
        <taxon>Acari</taxon>
        <taxon>Acariformes</taxon>
        <taxon>Sarcoptiformes</taxon>
        <taxon>Oribatida</taxon>
        <taxon>Brachypylina</taxon>
        <taxon>Oppioidea</taxon>
        <taxon>Oppiidae</taxon>
        <taxon>Oppiella</taxon>
    </lineage>
</organism>
<dbReference type="EMBL" id="OC929354">
    <property type="protein sequence ID" value="CAD7658215.1"/>
    <property type="molecule type" value="Genomic_DNA"/>
</dbReference>
<evidence type="ECO:0000256" key="1">
    <source>
        <dbReference type="SAM" id="Phobius"/>
    </source>
</evidence>
<dbReference type="Proteomes" id="UP000728032">
    <property type="component" value="Unassembled WGS sequence"/>
</dbReference>
<protein>
    <submittedName>
        <fullName evidence="2">Uncharacterized protein</fullName>
    </submittedName>
</protein>
<dbReference type="EMBL" id="CAJPVJ010014529">
    <property type="protein sequence ID" value="CAG2175401.1"/>
    <property type="molecule type" value="Genomic_DNA"/>
</dbReference>
<accession>A0A7R9ME50</accession>
<name>A0A7R9ME50_9ACAR</name>
<feature type="transmembrane region" description="Helical" evidence="1">
    <location>
        <begin position="6"/>
        <end position="23"/>
    </location>
</feature>
<keyword evidence="3" id="KW-1185">Reference proteome</keyword>
<keyword evidence="1" id="KW-0472">Membrane</keyword>
<gene>
    <name evidence="2" type="ORF">ONB1V03_LOCUS14838</name>
</gene>